<dbReference type="AlphaFoldDB" id="A0A0R1RXR5"/>
<keyword evidence="1" id="KW-0175">Coiled coil</keyword>
<sequence>MKSNQTIVKQTLQKNQTAVDELKQLRLDLERESSELNAIQKREMQLLQEIHYYSDGSLAAGESQRYLEETNDANRKFANEVAEFNDLIEVNLKNRYREQTQLELAMR</sequence>
<dbReference type="RefSeq" id="WP_025083777.1">
    <property type="nucleotide sequence ID" value="NZ_AZEX01000006.1"/>
</dbReference>
<comment type="caution">
    <text evidence="2">The sequence shown here is derived from an EMBL/GenBank/DDBJ whole genome shotgun (WGS) entry which is preliminary data.</text>
</comment>
<reference evidence="2 3" key="1">
    <citation type="journal article" date="2015" name="Genome Announc.">
        <title>Expanding the biotechnology potential of lactobacilli through comparative genomics of 213 strains and associated genera.</title>
        <authorList>
            <person name="Sun Z."/>
            <person name="Harris H.M."/>
            <person name="McCann A."/>
            <person name="Guo C."/>
            <person name="Argimon S."/>
            <person name="Zhang W."/>
            <person name="Yang X."/>
            <person name="Jeffery I.B."/>
            <person name="Cooney J.C."/>
            <person name="Kagawa T.F."/>
            <person name="Liu W."/>
            <person name="Song Y."/>
            <person name="Salvetti E."/>
            <person name="Wrobel A."/>
            <person name="Rasinkangas P."/>
            <person name="Parkhill J."/>
            <person name="Rea M.C."/>
            <person name="O'Sullivan O."/>
            <person name="Ritari J."/>
            <person name="Douillard F.P."/>
            <person name="Paul Ross R."/>
            <person name="Yang R."/>
            <person name="Briner A.E."/>
            <person name="Felis G.E."/>
            <person name="de Vos W.M."/>
            <person name="Barrangou R."/>
            <person name="Klaenhammer T.R."/>
            <person name="Caufield P.W."/>
            <person name="Cui Y."/>
            <person name="Zhang H."/>
            <person name="O'Toole P.W."/>
        </authorList>
    </citation>
    <scope>NUCLEOTIDE SEQUENCE [LARGE SCALE GENOMIC DNA]</scope>
    <source>
        <strain evidence="2 3">DSM 14340</strain>
    </source>
</reference>
<accession>A0A0R1RXR5</accession>
<evidence type="ECO:0000313" key="2">
    <source>
        <dbReference type="EMBL" id="KRL61773.1"/>
    </source>
</evidence>
<dbReference type="EMBL" id="AZEX01000006">
    <property type="protein sequence ID" value="KRL61773.1"/>
    <property type="molecule type" value="Genomic_DNA"/>
</dbReference>
<dbReference type="STRING" id="1423747.FC69_GL001998"/>
<dbReference type="PATRIC" id="fig|1423747.3.peg.2032"/>
<dbReference type="Proteomes" id="UP000051264">
    <property type="component" value="Unassembled WGS sequence"/>
</dbReference>
<gene>
    <name evidence="2" type="ORF">FC69_GL001998</name>
</gene>
<evidence type="ECO:0000256" key="1">
    <source>
        <dbReference type="SAM" id="Coils"/>
    </source>
</evidence>
<evidence type="ECO:0000313" key="3">
    <source>
        <dbReference type="Proteomes" id="UP000051264"/>
    </source>
</evidence>
<proteinExistence type="predicted"/>
<protein>
    <submittedName>
        <fullName evidence="2">Uncharacterized protein</fullName>
    </submittedName>
</protein>
<feature type="coiled-coil region" evidence="1">
    <location>
        <begin position="8"/>
        <end position="49"/>
    </location>
</feature>
<name>A0A0R1RXR5_9LACO</name>
<organism evidence="2 3">
    <name type="scientific">Latilactobacillus fuchuensis DSM 14340 = JCM 11249</name>
    <dbReference type="NCBI Taxonomy" id="1423747"/>
    <lineage>
        <taxon>Bacteria</taxon>
        <taxon>Bacillati</taxon>
        <taxon>Bacillota</taxon>
        <taxon>Bacilli</taxon>
        <taxon>Lactobacillales</taxon>
        <taxon>Lactobacillaceae</taxon>
        <taxon>Latilactobacillus</taxon>
    </lineage>
</organism>